<feature type="domain" description="PhoU" evidence="1">
    <location>
        <begin position="144"/>
        <end position="234"/>
    </location>
</feature>
<dbReference type="AlphaFoldDB" id="E0SRH4"/>
<dbReference type="SUPFAM" id="SSF109755">
    <property type="entry name" value="PhoU-like"/>
    <property type="match status" value="1"/>
</dbReference>
<dbReference type="Gene3D" id="1.20.58.220">
    <property type="entry name" value="Phosphate transport system protein phou homolog 2, domain 2"/>
    <property type="match status" value="1"/>
</dbReference>
<dbReference type="STRING" id="583356.Igag_0410"/>
<feature type="domain" description="SpoVT-AbrB" evidence="2">
    <location>
        <begin position="9"/>
        <end position="51"/>
    </location>
</feature>
<dbReference type="InterPro" id="IPR007159">
    <property type="entry name" value="SpoVT-AbrB_dom"/>
</dbReference>
<dbReference type="InterPro" id="IPR026022">
    <property type="entry name" value="PhoU_dom"/>
</dbReference>
<dbReference type="BioCyc" id="IAGG583356:GHAH-414-MONOMER"/>
<dbReference type="GO" id="GO:0030643">
    <property type="term" value="P:intracellular phosphate ion homeostasis"/>
    <property type="evidence" value="ECO:0007669"/>
    <property type="project" value="InterPro"/>
</dbReference>
<accession>E0SRH4</accession>
<protein>
    <submittedName>
        <fullName evidence="3">Phosphate uptake regulator, PhoU</fullName>
    </submittedName>
</protein>
<dbReference type="GO" id="GO:0045936">
    <property type="term" value="P:negative regulation of phosphate metabolic process"/>
    <property type="evidence" value="ECO:0007669"/>
    <property type="project" value="InterPro"/>
</dbReference>
<dbReference type="EMBL" id="CP002098">
    <property type="protein sequence ID" value="ADM27249.1"/>
    <property type="molecule type" value="Genomic_DNA"/>
</dbReference>
<dbReference type="KEGG" id="iag:Igag_0410"/>
<name>E0SRH4_IGNAA</name>
<dbReference type="PANTHER" id="PTHR42930:SF3">
    <property type="entry name" value="PHOSPHATE-SPECIFIC TRANSPORT SYSTEM ACCESSORY PROTEIN PHOU"/>
    <property type="match status" value="1"/>
</dbReference>
<evidence type="ECO:0000259" key="2">
    <source>
        <dbReference type="Pfam" id="PF04014"/>
    </source>
</evidence>
<dbReference type="InterPro" id="IPR028366">
    <property type="entry name" value="PhoU"/>
</dbReference>
<dbReference type="InterPro" id="IPR038078">
    <property type="entry name" value="PhoU-like_sf"/>
</dbReference>
<dbReference type="HOGENOM" id="CLU_069302_1_0_2"/>
<keyword evidence="4" id="KW-1185">Reference proteome</keyword>
<dbReference type="Pfam" id="PF04014">
    <property type="entry name" value="MazE_antitoxin"/>
    <property type="match status" value="1"/>
</dbReference>
<dbReference type="Proteomes" id="UP000001304">
    <property type="component" value="Chromosome"/>
</dbReference>
<evidence type="ECO:0000313" key="4">
    <source>
        <dbReference type="Proteomes" id="UP000001304"/>
    </source>
</evidence>
<dbReference type="GO" id="GO:0003677">
    <property type="term" value="F:DNA binding"/>
    <property type="evidence" value="ECO:0007669"/>
    <property type="project" value="InterPro"/>
</dbReference>
<sequence>MAVYRRRVQKIGKSTYIITIPTSWARSIGLEPKTEVVMEILPDMSLRIFVPSKLGESSKSGIYVIDLSPSHTVNDIVREIIGGYIADAKMIKIQFQDYRRDVIDKAISISRERLMGLEIVDEDRNSITLQIVVDPNLSEIDSIIRRMTRLSYSMHIDILSYLDEKYHSPSILESIISRDNLVDKLYLLAMRQLSEILRNPYEMSKKNLSYPEAILLAMYIKNIERIADHATNIAIILMNVNRDEIDQSIITLYRNAIEVFNKISTAFISMDKSVAIQISKTIEELKVAEDEIRKRLYYKINPYVARFLDTIARIIARSLDIAEQLIDLYALRHI</sequence>
<organism evidence="3 4">
    <name type="scientific">Ignisphaera aggregans (strain DSM 17230 / JCM 13409 / AQ1.S1)</name>
    <dbReference type="NCBI Taxonomy" id="583356"/>
    <lineage>
        <taxon>Archaea</taxon>
        <taxon>Thermoproteota</taxon>
        <taxon>Thermoprotei</taxon>
        <taxon>Desulfurococcales</taxon>
        <taxon>Desulfurococcaceae</taxon>
        <taxon>Ignisphaera</taxon>
    </lineage>
</organism>
<gene>
    <name evidence="3" type="ordered locus">Igag_0410</name>
</gene>
<reference evidence="3 4" key="1">
    <citation type="journal article" date="2010" name="Stand. Genomic Sci.">
        <title>Complete genome sequence of Ignisphaera aggregans type strain (AQ1.S1).</title>
        <authorList>
            <person name="Goker M."/>
            <person name="Held B."/>
            <person name="Lapidus A."/>
            <person name="Nolan M."/>
            <person name="Spring S."/>
            <person name="Yasawong M."/>
            <person name="Lucas S."/>
            <person name="Glavina Del Rio T."/>
            <person name="Tice H."/>
            <person name="Cheng J.F."/>
            <person name="Goodwin L."/>
            <person name="Tapia R."/>
            <person name="Pitluck S."/>
            <person name="Liolios K."/>
            <person name="Ivanova N."/>
            <person name="Mavromatis K."/>
            <person name="Mikhailova N."/>
            <person name="Pati A."/>
            <person name="Chen A."/>
            <person name="Palaniappan K."/>
            <person name="Brambilla E."/>
            <person name="Land M."/>
            <person name="Hauser L."/>
            <person name="Chang Y.J."/>
            <person name="Jeffries C.D."/>
            <person name="Brettin T."/>
            <person name="Detter J.C."/>
            <person name="Han C."/>
            <person name="Rohde M."/>
            <person name="Sikorski J."/>
            <person name="Woyke T."/>
            <person name="Bristow J."/>
            <person name="Eisen J.A."/>
            <person name="Markowitz V."/>
            <person name="Hugenholtz P."/>
            <person name="Kyrpides N.C."/>
            <person name="Klenk H.P."/>
        </authorList>
    </citation>
    <scope>NUCLEOTIDE SEQUENCE [LARGE SCALE GENOMIC DNA]</scope>
    <source>
        <strain evidence="4">DSM 17230 / JCM 13409 / AQ1.S1</strain>
    </source>
</reference>
<evidence type="ECO:0000259" key="1">
    <source>
        <dbReference type="Pfam" id="PF01895"/>
    </source>
</evidence>
<dbReference type="Pfam" id="PF01895">
    <property type="entry name" value="PhoU"/>
    <property type="match status" value="1"/>
</dbReference>
<evidence type="ECO:0000313" key="3">
    <source>
        <dbReference type="EMBL" id="ADM27249.1"/>
    </source>
</evidence>
<dbReference type="PANTHER" id="PTHR42930">
    <property type="entry name" value="PHOSPHATE-SPECIFIC TRANSPORT SYSTEM ACCESSORY PROTEIN PHOU"/>
    <property type="match status" value="1"/>
</dbReference>
<proteinExistence type="predicted"/>